<dbReference type="NCBIfam" id="TIGR04282">
    <property type="entry name" value="glyco_like_cofC"/>
    <property type="match status" value="1"/>
</dbReference>
<gene>
    <name evidence="1" type="ORF">AB0T83_15735</name>
</gene>
<sequence>MTPKLVVMVKEPRPGRVKTRLAAGIGTTAAAWWFRHQTARLLRDLRDPRWQTILAVAPDREGLRSRVWPADVPRWPQGRGDLGCRMGRIFRALAPGPVLIVGADIPGITPALVRDGFRALGDHDAVFGPAQDGGYWLIGLARRRPVPPGLFAGVRWSSEHALSDTIATLPDHRIAQLACLRDVDTLEDLHALAAAGQGSRSDRAPRAACP</sequence>
<dbReference type="PANTHER" id="PTHR36529:SF1">
    <property type="entry name" value="GLYCOSYLTRANSFERASE"/>
    <property type="match status" value="1"/>
</dbReference>
<dbReference type="PANTHER" id="PTHR36529">
    <property type="entry name" value="SLL1095 PROTEIN"/>
    <property type="match status" value="1"/>
</dbReference>
<evidence type="ECO:0000313" key="1">
    <source>
        <dbReference type="EMBL" id="MEV8468226.1"/>
    </source>
</evidence>
<reference evidence="1 2" key="1">
    <citation type="submission" date="2024-07" db="EMBL/GenBank/DDBJ databases">
        <authorList>
            <person name="Kang M."/>
        </authorList>
    </citation>
    <scope>NUCLEOTIDE SEQUENCE [LARGE SCALE GENOMIC DNA]</scope>
    <source>
        <strain evidence="1 2">DFM31</strain>
    </source>
</reference>
<proteinExistence type="predicted"/>
<dbReference type="SUPFAM" id="SSF53448">
    <property type="entry name" value="Nucleotide-diphospho-sugar transferases"/>
    <property type="match status" value="1"/>
</dbReference>
<name>A0ABV3L9H2_9RHOB</name>
<dbReference type="EMBL" id="JBFBVU010000024">
    <property type="protein sequence ID" value="MEV8468226.1"/>
    <property type="molecule type" value="Genomic_DNA"/>
</dbReference>
<dbReference type="RefSeq" id="WP_366194179.1">
    <property type="nucleotide sequence ID" value="NZ_JBFBVU010000024.1"/>
</dbReference>
<comment type="caution">
    <text evidence="1">The sequence shown here is derived from an EMBL/GenBank/DDBJ whole genome shotgun (WGS) entry which is preliminary data.</text>
</comment>
<dbReference type="Proteomes" id="UP001553161">
    <property type="component" value="Unassembled WGS sequence"/>
</dbReference>
<protein>
    <submittedName>
        <fullName evidence="1">TIGR04282 family arsenosugar biosynthesis glycosyltransferase</fullName>
    </submittedName>
</protein>
<evidence type="ECO:0000313" key="2">
    <source>
        <dbReference type="Proteomes" id="UP001553161"/>
    </source>
</evidence>
<organism evidence="1 2">
    <name type="scientific">Meridianimarinicoccus marinus</name>
    <dbReference type="NCBI Taxonomy" id="3231483"/>
    <lineage>
        <taxon>Bacteria</taxon>
        <taxon>Pseudomonadati</taxon>
        <taxon>Pseudomonadota</taxon>
        <taxon>Alphaproteobacteria</taxon>
        <taxon>Rhodobacterales</taxon>
        <taxon>Paracoccaceae</taxon>
        <taxon>Meridianimarinicoccus</taxon>
    </lineage>
</organism>
<dbReference type="Gene3D" id="3.90.550.10">
    <property type="entry name" value="Spore Coat Polysaccharide Biosynthesis Protein SpsA, Chain A"/>
    <property type="match status" value="1"/>
</dbReference>
<accession>A0ABV3L9H2</accession>
<dbReference type="Pfam" id="PF09837">
    <property type="entry name" value="DUF2064"/>
    <property type="match status" value="1"/>
</dbReference>
<dbReference type="InterPro" id="IPR018641">
    <property type="entry name" value="Trfase_1_rSAM/seldom-assoc"/>
</dbReference>
<keyword evidence="2" id="KW-1185">Reference proteome</keyword>
<dbReference type="InterPro" id="IPR029044">
    <property type="entry name" value="Nucleotide-diphossugar_trans"/>
</dbReference>